<feature type="domain" description="Zn(2)-C6 fungal-type" evidence="5">
    <location>
        <begin position="36"/>
        <end position="65"/>
    </location>
</feature>
<dbReference type="SMART" id="SM00066">
    <property type="entry name" value="GAL4"/>
    <property type="match status" value="1"/>
</dbReference>
<protein>
    <recommendedName>
        <fullName evidence="5">Zn(2)-C6 fungal-type domain-containing protein</fullName>
    </recommendedName>
</protein>
<dbReference type="CDD" id="cd12148">
    <property type="entry name" value="fungal_TF_MHR"/>
    <property type="match status" value="1"/>
</dbReference>
<dbReference type="PROSITE" id="PS50048">
    <property type="entry name" value="ZN2_CY6_FUNGAL_2"/>
    <property type="match status" value="1"/>
</dbReference>
<dbReference type="InterPro" id="IPR007219">
    <property type="entry name" value="XnlR_reg_dom"/>
</dbReference>
<evidence type="ECO:0000256" key="2">
    <source>
        <dbReference type="ARBA" id="ARBA00022723"/>
    </source>
</evidence>
<dbReference type="InterPro" id="IPR036864">
    <property type="entry name" value="Zn2-C6_fun-type_DNA-bd_sf"/>
</dbReference>
<proteinExistence type="predicted"/>
<keyword evidence="2" id="KW-0479">Metal-binding</keyword>
<dbReference type="RefSeq" id="XP_033651722.1">
    <property type="nucleotide sequence ID" value="XM_033800369.1"/>
</dbReference>
<dbReference type="OrthoDB" id="4934715at2759"/>
<dbReference type="AlphaFoldDB" id="A0A6A6JDD6"/>
<accession>A0A6A6JDD6</accession>
<evidence type="ECO:0000259" key="5">
    <source>
        <dbReference type="PROSITE" id="PS50048"/>
    </source>
</evidence>
<dbReference type="SUPFAM" id="SSF57701">
    <property type="entry name" value="Zn2/Cys6 DNA-binding domain"/>
    <property type="match status" value="1"/>
</dbReference>
<dbReference type="Pfam" id="PF04082">
    <property type="entry name" value="Fungal_trans"/>
    <property type="match status" value="1"/>
</dbReference>
<keyword evidence="7" id="KW-1185">Reference proteome</keyword>
<dbReference type="PANTHER" id="PTHR31001:SF74">
    <property type="entry name" value="ZN(II)2CYS6 TRANSCRIPTION FACTOR (EUROFUNG)"/>
    <property type="match status" value="1"/>
</dbReference>
<comment type="subcellular location">
    <subcellularLocation>
        <location evidence="1">Nucleus</location>
    </subcellularLocation>
</comment>
<dbReference type="Pfam" id="PF00172">
    <property type="entry name" value="Zn_clus"/>
    <property type="match status" value="1"/>
</dbReference>
<dbReference type="Proteomes" id="UP000800097">
    <property type="component" value="Unassembled WGS sequence"/>
</dbReference>
<dbReference type="PANTHER" id="PTHR31001">
    <property type="entry name" value="UNCHARACTERIZED TRANSCRIPTIONAL REGULATORY PROTEIN"/>
    <property type="match status" value="1"/>
</dbReference>
<sequence>MAMEPSTAPQARKTEAQSTPTPRAGAGRRRDKPQLSCDLCRRRKLRCDRLQPCSTCSSRGHKCTYPEDSRPPAASASIHQRLVQLERLVMSSVRKVNFSPDMNPINPHPSLASPRTESPSLNHYNHGVIHTSDSELQYVGDDHWSAILESIADLKDHCRRQPQMRTPPSSDSPQSGVEVTAGRHSLLLYGGCAKISQKEILAALPPKGTVDRYISRYFNRSDLVSAAVHGPTFLRQYETFWGNPSDLPIAWVGLLFGMMCLAVLASEAVEFTAENGADQQAAQISLYREKIVQSLMLSEYTQSGPHVLEAMIHYVYIEFALHADADKDIWFLLAIEVNLAKRMGCHRDPNNFPGLKPLESEMRRRLWSIVMLGDILISSQMGMPRMISDWQCDTAEPRNLNDTDLDQDMLELPPSRPETEMTTVLGTIARRRLLVALGTISDIAASVKPCDYSEVMRAEAKLHEAAASIPPPLRRSPTIASLTDPPEVFMSQLFISHLFYKGQIMLHRRFVMAPTSANDASFSYSCKACIEACVSMLDIQHVLDEETRRGGRLDRMRWRVSSILNHQFLTATMILCSLLHRRHCDQREAEIMRALRRTREIWLRNTVSEAAGKAADAIDFVLSKRAGDEGHPDVNQTGELDAQFTFDFSTLESGTVPNEWLMLTSNGAMW</sequence>
<dbReference type="InterPro" id="IPR001138">
    <property type="entry name" value="Zn2Cys6_DnaBD"/>
</dbReference>
<dbReference type="GO" id="GO:0005634">
    <property type="term" value="C:nucleus"/>
    <property type="evidence" value="ECO:0007669"/>
    <property type="project" value="UniProtKB-SubCell"/>
</dbReference>
<evidence type="ECO:0000313" key="6">
    <source>
        <dbReference type="EMBL" id="KAF2274183.1"/>
    </source>
</evidence>
<keyword evidence="3" id="KW-0539">Nucleus</keyword>
<dbReference type="GO" id="GO:0006351">
    <property type="term" value="P:DNA-templated transcription"/>
    <property type="evidence" value="ECO:0007669"/>
    <property type="project" value="InterPro"/>
</dbReference>
<dbReference type="InterPro" id="IPR050613">
    <property type="entry name" value="Sec_Metabolite_Reg"/>
</dbReference>
<dbReference type="CDD" id="cd00067">
    <property type="entry name" value="GAL4"/>
    <property type="match status" value="1"/>
</dbReference>
<dbReference type="SMART" id="SM00906">
    <property type="entry name" value="Fungal_trans"/>
    <property type="match status" value="1"/>
</dbReference>
<dbReference type="GO" id="GO:0000981">
    <property type="term" value="F:DNA-binding transcription factor activity, RNA polymerase II-specific"/>
    <property type="evidence" value="ECO:0007669"/>
    <property type="project" value="InterPro"/>
</dbReference>
<evidence type="ECO:0000256" key="4">
    <source>
        <dbReference type="SAM" id="MobiDB-lite"/>
    </source>
</evidence>
<feature type="region of interest" description="Disordered" evidence="4">
    <location>
        <begin position="1"/>
        <end position="33"/>
    </location>
</feature>
<dbReference type="GO" id="GO:0003677">
    <property type="term" value="F:DNA binding"/>
    <property type="evidence" value="ECO:0007669"/>
    <property type="project" value="InterPro"/>
</dbReference>
<dbReference type="Gene3D" id="4.10.240.10">
    <property type="entry name" value="Zn(2)-C6 fungal-type DNA-binding domain"/>
    <property type="match status" value="1"/>
</dbReference>
<organism evidence="6 7">
    <name type="scientific">Westerdykella ornata</name>
    <dbReference type="NCBI Taxonomy" id="318751"/>
    <lineage>
        <taxon>Eukaryota</taxon>
        <taxon>Fungi</taxon>
        <taxon>Dikarya</taxon>
        <taxon>Ascomycota</taxon>
        <taxon>Pezizomycotina</taxon>
        <taxon>Dothideomycetes</taxon>
        <taxon>Pleosporomycetidae</taxon>
        <taxon>Pleosporales</taxon>
        <taxon>Sporormiaceae</taxon>
        <taxon>Westerdykella</taxon>
    </lineage>
</organism>
<dbReference type="PROSITE" id="PS00463">
    <property type="entry name" value="ZN2_CY6_FUNGAL_1"/>
    <property type="match status" value="1"/>
</dbReference>
<name>A0A6A6JDD6_WESOR</name>
<gene>
    <name evidence="6" type="ORF">EI97DRAFT_451767</name>
</gene>
<reference evidence="6" key="1">
    <citation type="journal article" date="2020" name="Stud. Mycol.">
        <title>101 Dothideomycetes genomes: a test case for predicting lifestyles and emergence of pathogens.</title>
        <authorList>
            <person name="Haridas S."/>
            <person name="Albert R."/>
            <person name="Binder M."/>
            <person name="Bloem J."/>
            <person name="Labutti K."/>
            <person name="Salamov A."/>
            <person name="Andreopoulos B."/>
            <person name="Baker S."/>
            <person name="Barry K."/>
            <person name="Bills G."/>
            <person name="Bluhm B."/>
            <person name="Cannon C."/>
            <person name="Castanera R."/>
            <person name="Culley D."/>
            <person name="Daum C."/>
            <person name="Ezra D."/>
            <person name="Gonzalez J."/>
            <person name="Henrissat B."/>
            <person name="Kuo A."/>
            <person name="Liang C."/>
            <person name="Lipzen A."/>
            <person name="Lutzoni F."/>
            <person name="Magnuson J."/>
            <person name="Mondo S."/>
            <person name="Nolan M."/>
            <person name="Ohm R."/>
            <person name="Pangilinan J."/>
            <person name="Park H.-J."/>
            <person name="Ramirez L."/>
            <person name="Alfaro M."/>
            <person name="Sun H."/>
            <person name="Tritt A."/>
            <person name="Yoshinaga Y."/>
            <person name="Zwiers L.-H."/>
            <person name="Turgeon B."/>
            <person name="Goodwin S."/>
            <person name="Spatafora J."/>
            <person name="Crous P."/>
            <person name="Grigoriev I."/>
        </authorList>
    </citation>
    <scope>NUCLEOTIDE SEQUENCE</scope>
    <source>
        <strain evidence="6">CBS 379.55</strain>
    </source>
</reference>
<evidence type="ECO:0000256" key="1">
    <source>
        <dbReference type="ARBA" id="ARBA00004123"/>
    </source>
</evidence>
<dbReference type="EMBL" id="ML986504">
    <property type="protein sequence ID" value="KAF2274183.1"/>
    <property type="molecule type" value="Genomic_DNA"/>
</dbReference>
<evidence type="ECO:0000256" key="3">
    <source>
        <dbReference type="ARBA" id="ARBA00023242"/>
    </source>
</evidence>
<evidence type="ECO:0000313" key="7">
    <source>
        <dbReference type="Proteomes" id="UP000800097"/>
    </source>
</evidence>
<dbReference type="GeneID" id="54553544"/>
<dbReference type="GO" id="GO:0008270">
    <property type="term" value="F:zinc ion binding"/>
    <property type="evidence" value="ECO:0007669"/>
    <property type="project" value="InterPro"/>
</dbReference>